<keyword evidence="4" id="KW-1185">Reference proteome</keyword>
<evidence type="ECO:0000256" key="2">
    <source>
        <dbReference type="SAM" id="SignalP"/>
    </source>
</evidence>
<protein>
    <submittedName>
        <fullName evidence="3">Uncharacterized protein</fullName>
    </submittedName>
</protein>
<reference evidence="3" key="1">
    <citation type="submission" date="2013-01" db="EMBL/GenBank/DDBJ databases">
        <title>Genome draft of Hydrogenophaga taeniospiralis 2K1.</title>
        <authorList>
            <person name="Gomila M."/>
            <person name="Lalucat J."/>
        </authorList>
    </citation>
    <scope>NUCLEOTIDE SEQUENCE</scope>
    <source>
        <strain evidence="3">CCUG 15921</strain>
    </source>
</reference>
<evidence type="ECO:0000313" key="4">
    <source>
        <dbReference type="Proteomes" id="UP001152876"/>
    </source>
</evidence>
<sequence>MKENPVFPTLNRYLACLCVAALAGSPAVHAQSGSTQPPAQPAQPPVAAQPVAPAPSENGSPVQACLKAWGTHPFGTNPAYRTLATSVKVFGIGSDTADREVTSQPALVLVNPGVNVMGGSVIELLNPNGWYCLRASVNVMGGMNIKLHCSARLASSSGGATVMSADNDAKGVTVMGSIQVERVGCGGA</sequence>
<keyword evidence="2" id="KW-0732">Signal</keyword>
<feature type="signal peptide" evidence="2">
    <location>
        <begin position="1"/>
        <end position="30"/>
    </location>
</feature>
<name>A0A9X4NVG5_9BURK</name>
<dbReference type="Proteomes" id="UP001152876">
    <property type="component" value="Unassembled WGS sequence"/>
</dbReference>
<organism evidence="3 4">
    <name type="scientific">Hydrogenophaga taeniospiralis CCUG 15921</name>
    <dbReference type="NCBI Taxonomy" id="1281780"/>
    <lineage>
        <taxon>Bacteria</taxon>
        <taxon>Pseudomonadati</taxon>
        <taxon>Pseudomonadota</taxon>
        <taxon>Betaproteobacteria</taxon>
        <taxon>Burkholderiales</taxon>
        <taxon>Comamonadaceae</taxon>
        <taxon>Hydrogenophaga</taxon>
    </lineage>
</organism>
<feature type="compositionally biased region" description="Low complexity" evidence="1">
    <location>
        <begin position="45"/>
        <end position="55"/>
    </location>
</feature>
<dbReference type="AlphaFoldDB" id="A0A9X4NVG5"/>
<evidence type="ECO:0000313" key="3">
    <source>
        <dbReference type="EMBL" id="MDG5976944.1"/>
    </source>
</evidence>
<feature type="region of interest" description="Disordered" evidence="1">
    <location>
        <begin position="29"/>
        <end position="59"/>
    </location>
</feature>
<gene>
    <name evidence="3" type="ORF">H010_16909</name>
</gene>
<evidence type="ECO:0000256" key="1">
    <source>
        <dbReference type="SAM" id="MobiDB-lite"/>
    </source>
</evidence>
<comment type="caution">
    <text evidence="3">The sequence shown here is derived from an EMBL/GenBank/DDBJ whole genome shotgun (WGS) entry which is preliminary data.</text>
</comment>
<dbReference type="EMBL" id="AOGK01000015">
    <property type="protein sequence ID" value="MDG5976944.1"/>
    <property type="molecule type" value="Genomic_DNA"/>
</dbReference>
<feature type="chain" id="PRO_5040993401" evidence="2">
    <location>
        <begin position="31"/>
        <end position="188"/>
    </location>
</feature>
<proteinExistence type="predicted"/>
<accession>A0A9X4NVG5</accession>